<evidence type="ECO:0000256" key="3">
    <source>
        <dbReference type="ARBA" id="ARBA00022692"/>
    </source>
</evidence>
<dbReference type="PANTHER" id="PTHR10809">
    <property type="entry name" value="VESICLE-ASSOCIATED MEMBRANE PROTEIN-ASSOCIATED PROTEIN"/>
    <property type="match status" value="1"/>
</dbReference>
<feature type="region of interest" description="Disordered" evidence="7">
    <location>
        <begin position="236"/>
        <end position="262"/>
    </location>
</feature>
<dbReference type="GO" id="GO:0005886">
    <property type="term" value="C:plasma membrane"/>
    <property type="evidence" value="ECO:0007669"/>
    <property type="project" value="TreeGrafter"/>
</dbReference>
<dbReference type="Proteomes" id="UP000242146">
    <property type="component" value="Unassembled WGS sequence"/>
</dbReference>
<dbReference type="PANTHER" id="PTHR10809:SF6">
    <property type="entry name" value="AT11025P-RELATED"/>
    <property type="match status" value="1"/>
</dbReference>
<evidence type="ECO:0000256" key="7">
    <source>
        <dbReference type="SAM" id="MobiDB-lite"/>
    </source>
</evidence>
<dbReference type="SUPFAM" id="SSF49354">
    <property type="entry name" value="PapD-like"/>
    <property type="match status" value="1"/>
</dbReference>
<dbReference type="PROSITE" id="PS50202">
    <property type="entry name" value="MSP"/>
    <property type="match status" value="1"/>
</dbReference>
<keyword evidence="6" id="KW-0175">Coiled coil</keyword>
<dbReference type="OrthoDB" id="264603at2759"/>
<keyword evidence="5" id="KW-0472">Membrane</keyword>
<evidence type="ECO:0000256" key="2">
    <source>
        <dbReference type="ARBA" id="ARBA00008932"/>
    </source>
</evidence>
<evidence type="ECO:0000313" key="10">
    <source>
        <dbReference type="Proteomes" id="UP000242146"/>
    </source>
</evidence>
<evidence type="ECO:0000256" key="1">
    <source>
        <dbReference type="ARBA" id="ARBA00004211"/>
    </source>
</evidence>
<feature type="coiled-coil region" evidence="6">
    <location>
        <begin position="301"/>
        <end position="335"/>
    </location>
</feature>
<evidence type="ECO:0000256" key="4">
    <source>
        <dbReference type="ARBA" id="ARBA00022989"/>
    </source>
</evidence>
<organism evidence="9 10">
    <name type="scientific">Hesseltinella vesiculosa</name>
    <dbReference type="NCBI Taxonomy" id="101127"/>
    <lineage>
        <taxon>Eukaryota</taxon>
        <taxon>Fungi</taxon>
        <taxon>Fungi incertae sedis</taxon>
        <taxon>Mucoromycota</taxon>
        <taxon>Mucoromycotina</taxon>
        <taxon>Mucoromycetes</taxon>
        <taxon>Mucorales</taxon>
        <taxon>Cunninghamellaceae</taxon>
        <taxon>Hesseltinella</taxon>
    </lineage>
</organism>
<keyword evidence="3" id="KW-0812">Transmembrane</keyword>
<evidence type="ECO:0000259" key="8">
    <source>
        <dbReference type="PROSITE" id="PS50202"/>
    </source>
</evidence>
<evidence type="ECO:0000256" key="5">
    <source>
        <dbReference type="ARBA" id="ARBA00023136"/>
    </source>
</evidence>
<keyword evidence="4" id="KW-1133">Transmembrane helix</keyword>
<dbReference type="GO" id="GO:0061817">
    <property type="term" value="P:endoplasmic reticulum-plasma membrane tethering"/>
    <property type="evidence" value="ECO:0007669"/>
    <property type="project" value="TreeGrafter"/>
</dbReference>
<dbReference type="Gene3D" id="2.60.40.10">
    <property type="entry name" value="Immunoglobulins"/>
    <property type="match status" value="1"/>
</dbReference>
<comment type="caution">
    <text evidence="9">The sequence shown here is derived from an EMBL/GenBank/DDBJ whole genome shotgun (WGS) entry which is preliminary data.</text>
</comment>
<dbReference type="STRING" id="101127.A0A1X2GPT6"/>
<dbReference type="GO" id="GO:0090158">
    <property type="term" value="P:endoplasmic reticulum membrane organization"/>
    <property type="evidence" value="ECO:0007669"/>
    <property type="project" value="TreeGrafter"/>
</dbReference>
<accession>A0A1X2GPT6</accession>
<dbReference type="InterPro" id="IPR008962">
    <property type="entry name" value="PapD-like_sf"/>
</dbReference>
<dbReference type="GO" id="GO:0005789">
    <property type="term" value="C:endoplasmic reticulum membrane"/>
    <property type="evidence" value="ECO:0007669"/>
    <property type="project" value="InterPro"/>
</dbReference>
<reference evidence="9 10" key="1">
    <citation type="submission" date="2016-07" db="EMBL/GenBank/DDBJ databases">
        <title>Pervasive Adenine N6-methylation of Active Genes in Fungi.</title>
        <authorList>
            <consortium name="DOE Joint Genome Institute"/>
            <person name="Mondo S.J."/>
            <person name="Dannebaum R.O."/>
            <person name="Kuo R.C."/>
            <person name="Labutti K."/>
            <person name="Haridas S."/>
            <person name="Kuo A."/>
            <person name="Salamov A."/>
            <person name="Ahrendt S.R."/>
            <person name="Lipzen A."/>
            <person name="Sullivan W."/>
            <person name="Andreopoulos W.B."/>
            <person name="Clum A."/>
            <person name="Lindquist E."/>
            <person name="Daum C."/>
            <person name="Ramamoorthy G.K."/>
            <person name="Gryganskyi A."/>
            <person name="Culley D."/>
            <person name="Magnuson J.K."/>
            <person name="James T.Y."/>
            <person name="O'Malley M.A."/>
            <person name="Stajich J.E."/>
            <person name="Spatafora J.W."/>
            <person name="Visel A."/>
            <person name="Grigoriev I.V."/>
        </authorList>
    </citation>
    <scope>NUCLEOTIDE SEQUENCE [LARGE SCALE GENOMIC DNA]</scope>
    <source>
        <strain evidence="9 10">NRRL 3301</strain>
    </source>
</reference>
<keyword evidence="10" id="KW-1185">Reference proteome</keyword>
<dbReference type="GO" id="GO:0033149">
    <property type="term" value="F:FFAT motif binding"/>
    <property type="evidence" value="ECO:0007669"/>
    <property type="project" value="TreeGrafter"/>
</dbReference>
<dbReference type="AlphaFoldDB" id="A0A1X2GPT6"/>
<gene>
    <name evidence="9" type="ORF">DM01DRAFT_1405389</name>
</gene>
<name>A0A1X2GPT6_9FUNG</name>
<dbReference type="InterPro" id="IPR013783">
    <property type="entry name" value="Ig-like_fold"/>
</dbReference>
<dbReference type="Pfam" id="PF00635">
    <property type="entry name" value="Motile_Sperm"/>
    <property type="match status" value="1"/>
</dbReference>
<evidence type="ECO:0000256" key="6">
    <source>
        <dbReference type="SAM" id="Coils"/>
    </source>
</evidence>
<comment type="subcellular location">
    <subcellularLocation>
        <location evidence="1">Membrane</location>
        <topology evidence="1">Single-pass type IV membrane protein</topology>
    </subcellularLocation>
</comment>
<dbReference type="InterPro" id="IPR016763">
    <property type="entry name" value="VAP"/>
</dbReference>
<comment type="similarity">
    <text evidence="2">Belongs to the VAMP-associated protein (VAP) (TC 9.B.17) family.</text>
</comment>
<evidence type="ECO:0000313" key="9">
    <source>
        <dbReference type="EMBL" id="ORX58759.1"/>
    </source>
</evidence>
<feature type="domain" description="MSP" evidence="8">
    <location>
        <begin position="2"/>
        <end position="125"/>
    </location>
</feature>
<protein>
    <submittedName>
        <fullName evidence="9">PapD-like protein</fullName>
    </submittedName>
</protein>
<dbReference type="EMBL" id="MCGT01000006">
    <property type="protein sequence ID" value="ORX58759.1"/>
    <property type="molecule type" value="Genomic_DNA"/>
</dbReference>
<dbReference type="InterPro" id="IPR000535">
    <property type="entry name" value="MSP_dom"/>
</dbReference>
<proteinExistence type="inferred from homology"/>
<sequence>MALKVHPSNLLTFTRPLTEVTKETLVVTNDTDEHVIFKIKTTAPRQYCVRPNAGRVDPHSQVEVQVILQPFKQEPPLDYRCKDKFLVQSCVDPKDTSLSLVDTWTMLESTQSGSIHQHKIKCAFIGEVDPEKPKTVDQEVPNVQSEAISQVEAEAIPQPEISVQPRQLNITTAALEATSPSLTTAVAGDFNGNPKELAQPKDAVSPLDAVVPPPLPVHGISDAAVAVAQIEPSIQAKEVKPNTAPPSGLPDKQLPPANPPTTTAAAVATKVDPTHLLSSTLADGSATDTSKTEIEVPASFTAQYEKEINGLKQQLSSANNTITSLRSELTQIKQDSELRSRHVNSAEPLSPMAKKLAPNALPLDAVHQHLAQLQKPRPVEGYPPQVVAAISLAIFLVTYLFF</sequence>